<name>A0ABX8U2S7_9ACTN</name>
<evidence type="ECO:0000313" key="2">
    <source>
        <dbReference type="EMBL" id="QYC40948.1"/>
    </source>
</evidence>
<gene>
    <name evidence="2" type="ORF">Nocox_16675</name>
</gene>
<dbReference type="InterPro" id="IPR006311">
    <property type="entry name" value="TAT_signal"/>
</dbReference>
<feature type="signal peptide" evidence="1">
    <location>
        <begin position="1"/>
        <end position="31"/>
    </location>
</feature>
<organism evidence="2 3">
    <name type="scientific">Nonomuraea coxensis DSM 45129</name>
    <dbReference type="NCBI Taxonomy" id="1122611"/>
    <lineage>
        <taxon>Bacteria</taxon>
        <taxon>Bacillati</taxon>
        <taxon>Actinomycetota</taxon>
        <taxon>Actinomycetes</taxon>
        <taxon>Streptosporangiales</taxon>
        <taxon>Streptosporangiaceae</taxon>
        <taxon>Nonomuraea</taxon>
    </lineage>
</organism>
<evidence type="ECO:0000256" key="1">
    <source>
        <dbReference type="SAM" id="SignalP"/>
    </source>
</evidence>
<feature type="chain" id="PRO_5047113598" evidence="1">
    <location>
        <begin position="32"/>
        <end position="105"/>
    </location>
</feature>
<dbReference type="PROSITE" id="PS51318">
    <property type="entry name" value="TAT"/>
    <property type="match status" value="1"/>
</dbReference>
<sequence>MKSVRRMLQMVAAGGALAAGMTVLPATAAHAANNCDAIYTTFTYEVFCYSSNYDEFRAQVRCYRIGRDSYTTRYGDWTRVGTKRSVAKCTTSEEPASGSYTFRNV</sequence>
<keyword evidence="1" id="KW-0732">Signal</keyword>
<dbReference type="EMBL" id="CP068985">
    <property type="protein sequence ID" value="QYC40948.1"/>
    <property type="molecule type" value="Genomic_DNA"/>
</dbReference>
<accession>A0ABX8U2S7</accession>
<reference evidence="2 3" key="1">
    <citation type="journal article" date="2021" name="ACS Chem. Biol.">
        <title>Genomic-Led Discovery of a Novel Glycopeptide Antibiotic by Nonomuraea coxensis DSM 45129.</title>
        <authorList>
            <person name="Yushchuk O."/>
            <person name="Vior N.M."/>
            <person name="Andreo-Vidal A."/>
            <person name="Berini F."/>
            <person name="Ruckert C."/>
            <person name="Busche T."/>
            <person name="Binda E."/>
            <person name="Kalinowski J."/>
            <person name="Truman A.W."/>
            <person name="Marinelli F."/>
        </authorList>
    </citation>
    <scope>NUCLEOTIDE SEQUENCE [LARGE SCALE GENOMIC DNA]</scope>
    <source>
        <strain evidence="2 3">DSM 45129</strain>
    </source>
</reference>
<dbReference type="Proteomes" id="UP000824681">
    <property type="component" value="Chromosome"/>
</dbReference>
<proteinExistence type="predicted"/>
<keyword evidence="3" id="KW-1185">Reference proteome</keyword>
<evidence type="ECO:0000313" key="3">
    <source>
        <dbReference type="Proteomes" id="UP000824681"/>
    </source>
</evidence>
<protein>
    <submittedName>
        <fullName evidence="2">Uncharacterized protein</fullName>
    </submittedName>
</protein>
<dbReference type="RefSeq" id="WP_157383534.1">
    <property type="nucleotide sequence ID" value="NZ_CP068985.1"/>
</dbReference>